<evidence type="ECO:0000313" key="1">
    <source>
        <dbReference type="EMBL" id="KRH62088.1"/>
    </source>
</evidence>
<dbReference type="GO" id="GO:0004864">
    <property type="term" value="F:protein phosphatase inhibitor activity"/>
    <property type="evidence" value="ECO:0007669"/>
    <property type="project" value="UniProtKB-ARBA"/>
</dbReference>
<gene>
    <name evidence="1" type="ORF">GLYMA_04G085700</name>
</gene>
<dbReference type="PANTHER" id="PTHR33789:SF11">
    <property type="entry name" value="OS05G0202300 PROTEIN"/>
    <property type="match status" value="1"/>
</dbReference>
<reference evidence="2" key="2">
    <citation type="submission" date="2018-02" db="UniProtKB">
        <authorList>
            <consortium name="EnsemblPlants"/>
        </authorList>
    </citation>
    <scope>IDENTIFICATION</scope>
    <source>
        <strain evidence="2">Williams 82</strain>
    </source>
</reference>
<evidence type="ECO:0008006" key="4">
    <source>
        <dbReference type="Google" id="ProtNLM"/>
    </source>
</evidence>
<accession>A0A0R0KBF2</accession>
<evidence type="ECO:0000313" key="3">
    <source>
        <dbReference type="Proteomes" id="UP000008827"/>
    </source>
</evidence>
<dbReference type="AlphaFoldDB" id="A0A0R0KBF2"/>
<dbReference type="OMA" id="YCAGARS"/>
<name>A0A0R0KBF2_SOYBN</name>
<dbReference type="CDD" id="cd07821">
    <property type="entry name" value="PYR_PYL_RCAR_like"/>
    <property type="match status" value="1"/>
</dbReference>
<dbReference type="OrthoDB" id="1929286at2759"/>
<dbReference type="InterPro" id="IPR053249">
    <property type="entry name" value="LFS"/>
</dbReference>
<reference evidence="1 2" key="1">
    <citation type="journal article" date="2010" name="Nature">
        <title>Genome sequence of the palaeopolyploid soybean.</title>
        <authorList>
            <person name="Schmutz J."/>
            <person name="Cannon S.B."/>
            <person name="Schlueter J."/>
            <person name="Ma J."/>
            <person name="Mitros T."/>
            <person name="Nelson W."/>
            <person name="Hyten D.L."/>
            <person name="Song Q."/>
            <person name="Thelen J.J."/>
            <person name="Cheng J."/>
            <person name="Xu D."/>
            <person name="Hellsten U."/>
            <person name="May G.D."/>
            <person name="Yu Y."/>
            <person name="Sakurai T."/>
            <person name="Umezawa T."/>
            <person name="Bhattacharyya M.K."/>
            <person name="Sandhu D."/>
            <person name="Valliyodan B."/>
            <person name="Lindquist E."/>
            <person name="Peto M."/>
            <person name="Grant D."/>
            <person name="Shu S."/>
            <person name="Goodstein D."/>
            <person name="Barry K."/>
            <person name="Futrell-Griggs M."/>
            <person name="Abernathy B."/>
            <person name="Du J."/>
            <person name="Tian Z."/>
            <person name="Zhu L."/>
            <person name="Gill N."/>
            <person name="Joshi T."/>
            <person name="Libault M."/>
            <person name="Sethuraman A."/>
            <person name="Zhang X.-C."/>
            <person name="Shinozaki K."/>
            <person name="Nguyen H.T."/>
            <person name="Wing R.A."/>
            <person name="Cregan P."/>
            <person name="Specht J."/>
            <person name="Grimwood J."/>
            <person name="Rokhsar D."/>
            <person name="Stacey G."/>
            <person name="Shoemaker R.C."/>
            <person name="Jackson S.A."/>
        </authorList>
    </citation>
    <scope>NUCLEOTIDE SEQUENCE [LARGE SCALE GENOMIC DNA]</scope>
    <source>
        <strain evidence="2">cv. Williams 82</strain>
        <tissue evidence="1">Callus</tissue>
    </source>
</reference>
<protein>
    <recommendedName>
        <fullName evidence="4">Bet v I/Major latex protein domain-containing protein</fullName>
    </recommendedName>
</protein>
<sequence length="99" mass="10999">MPIETCYHQLEGVPGQPGLIRYYCASTVEEGTIMWAKEKLLAVDPVQCCLSYEIVDNNVGFKSNVATLKVLPMNGDGSMIEWGFICDPVEGWSLQDLKL</sequence>
<evidence type="ECO:0000313" key="2">
    <source>
        <dbReference type="EnsemblPlants" id="KRH62088"/>
    </source>
</evidence>
<dbReference type="Gene3D" id="3.30.530.20">
    <property type="match status" value="1"/>
</dbReference>
<organism evidence="1">
    <name type="scientific">Glycine max</name>
    <name type="common">Soybean</name>
    <name type="synonym">Glycine hispida</name>
    <dbReference type="NCBI Taxonomy" id="3847"/>
    <lineage>
        <taxon>Eukaryota</taxon>
        <taxon>Viridiplantae</taxon>
        <taxon>Streptophyta</taxon>
        <taxon>Embryophyta</taxon>
        <taxon>Tracheophyta</taxon>
        <taxon>Spermatophyta</taxon>
        <taxon>Magnoliopsida</taxon>
        <taxon>eudicotyledons</taxon>
        <taxon>Gunneridae</taxon>
        <taxon>Pentapetalae</taxon>
        <taxon>rosids</taxon>
        <taxon>fabids</taxon>
        <taxon>Fabales</taxon>
        <taxon>Fabaceae</taxon>
        <taxon>Papilionoideae</taxon>
        <taxon>50 kb inversion clade</taxon>
        <taxon>NPAAA clade</taxon>
        <taxon>indigoferoid/millettioid clade</taxon>
        <taxon>Phaseoleae</taxon>
        <taxon>Glycine</taxon>
        <taxon>Glycine subgen. Soja</taxon>
    </lineage>
</organism>
<dbReference type="PANTHER" id="PTHR33789">
    <property type="entry name" value="LACHRYMATORY-FACTOR SYNTHASE"/>
    <property type="match status" value="1"/>
</dbReference>
<dbReference type="Pfam" id="PF10604">
    <property type="entry name" value="Polyketide_cyc2"/>
    <property type="match status" value="1"/>
</dbReference>
<dbReference type="InterPro" id="IPR019587">
    <property type="entry name" value="Polyketide_cyclase/dehydratase"/>
</dbReference>
<dbReference type="EMBL" id="CM000837">
    <property type="protein sequence ID" value="KRH62088.1"/>
    <property type="molecule type" value="Genomic_DNA"/>
</dbReference>
<dbReference type="EnsemblPlants" id="KRH62088">
    <property type="protein sequence ID" value="KRH62088"/>
    <property type="gene ID" value="GLYMA_04G085700"/>
</dbReference>
<dbReference type="InterPro" id="IPR023393">
    <property type="entry name" value="START-like_dom_sf"/>
</dbReference>
<reference evidence="1" key="3">
    <citation type="submission" date="2018-07" db="EMBL/GenBank/DDBJ databases">
        <title>WGS assembly of Glycine max.</title>
        <authorList>
            <person name="Schmutz J."/>
            <person name="Cannon S."/>
            <person name="Schlueter J."/>
            <person name="Ma J."/>
            <person name="Mitros T."/>
            <person name="Nelson W."/>
            <person name="Hyten D."/>
            <person name="Song Q."/>
            <person name="Thelen J."/>
            <person name="Cheng J."/>
            <person name="Xu D."/>
            <person name="Hellsten U."/>
            <person name="May G."/>
            <person name="Yu Y."/>
            <person name="Sakurai T."/>
            <person name="Umezawa T."/>
            <person name="Bhattacharyya M."/>
            <person name="Sandhu D."/>
            <person name="Valliyodan B."/>
            <person name="Lindquist E."/>
            <person name="Peto M."/>
            <person name="Grant D."/>
            <person name="Shu S."/>
            <person name="Goodstein D."/>
            <person name="Barry K."/>
            <person name="Futrell-Griggs M."/>
            <person name="Abernathy B."/>
            <person name="Du J."/>
            <person name="Tian Z."/>
            <person name="Zhu L."/>
            <person name="Gill N."/>
            <person name="Joshi T."/>
            <person name="Libault M."/>
            <person name="Sethuraman A."/>
            <person name="Zhang X."/>
            <person name="Shinozaki K."/>
            <person name="Nguyen H."/>
            <person name="Wing R."/>
            <person name="Cregan P."/>
            <person name="Specht J."/>
            <person name="Grimwood J."/>
            <person name="Rokhsar D."/>
            <person name="Stacey G."/>
            <person name="Shoemaker R."/>
            <person name="Jackson S."/>
        </authorList>
    </citation>
    <scope>NUCLEOTIDE SEQUENCE</scope>
    <source>
        <tissue evidence="1">Callus</tissue>
    </source>
</reference>
<dbReference type="Proteomes" id="UP000008827">
    <property type="component" value="Chromosome 4"/>
</dbReference>
<keyword evidence="3" id="KW-1185">Reference proteome</keyword>
<dbReference type="SMR" id="A0A0R0KBF2"/>
<dbReference type="InParanoid" id="A0A0R0KBF2"/>
<dbReference type="Gramene" id="KRH62088">
    <property type="protein sequence ID" value="KRH62088"/>
    <property type="gene ID" value="GLYMA_04G085700"/>
</dbReference>
<dbReference type="SUPFAM" id="SSF55961">
    <property type="entry name" value="Bet v1-like"/>
    <property type="match status" value="1"/>
</dbReference>
<proteinExistence type="predicted"/>